<evidence type="ECO:0008006" key="3">
    <source>
        <dbReference type="Google" id="ProtNLM"/>
    </source>
</evidence>
<sequence>MHVRPMSAPQSSGHILSATRPSGIVAHEDLPSPIAGYLAAAAATRDWRESESLLLRAQQASPDCLHVYYTLYKLYAVHNRLSDAERAVHMALDTAARLAQIDSHWQSLTSQSCDWTQVDSPQHFFLFSLKAFAYIRLRQQRLSEARQILSKLREIDPQDTVGASVIQAYADGVPL</sequence>
<dbReference type="EMBL" id="JBHTJW010000003">
    <property type="protein sequence ID" value="MFD0930570.1"/>
    <property type="molecule type" value="Genomic_DNA"/>
</dbReference>
<organism evidence="1 2">
    <name type="scientific">Methylophilus glucosoxydans</name>
    <dbReference type="NCBI Taxonomy" id="752553"/>
    <lineage>
        <taxon>Bacteria</taxon>
        <taxon>Pseudomonadati</taxon>
        <taxon>Pseudomonadota</taxon>
        <taxon>Betaproteobacteria</taxon>
        <taxon>Nitrosomonadales</taxon>
        <taxon>Methylophilaceae</taxon>
        <taxon>Methylophilus</taxon>
    </lineage>
</organism>
<reference evidence="2" key="1">
    <citation type="journal article" date="2019" name="Int. J. Syst. Evol. Microbiol.">
        <title>The Global Catalogue of Microorganisms (GCM) 10K type strain sequencing project: providing services to taxonomists for standard genome sequencing and annotation.</title>
        <authorList>
            <consortium name="The Broad Institute Genomics Platform"/>
            <consortium name="The Broad Institute Genome Sequencing Center for Infectious Disease"/>
            <person name="Wu L."/>
            <person name="Ma J."/>
        </authorList>
    </citation>
    <scope>NUCLEOTIDE SEQUENCE [LARGE SCALE GENOMIC DNA]</scope>
    <source>
        <strain evidence="2">CCUG 59685</strain>
    </source>
</reference>
<protein>
    <recommendedName>
        <fullName evidence="3">Tetratricopeptide repeat protein</fullName>
    </recommendedName>
</protein>
<evidence type="ECO:0000313" key="1">
    <source>
        <dbReference type="EMBL" id="MFD0930570.1"/>
    </source>
</evidence>
<dbReference type="Gene3D" id="1.25.40.10">
    <property type="entry name" value="Tetratricopeptide repeat domain"/>
    <property type="match status" value="1"/>
</dbReference>
<name>A0ABW3GLH8_9PROT</name>
<accession>A0ABW3GLH8</accession>
<comment type="caution">
    <text evidence="1">The sequence shown here is derived from an EMBL/GenBank/DDBJ whole genome shotgun (WGS) entry which is preliminary data.</text>
</comment>
<dbReference type="Proteomes" id="UP001597106">
    <property type="component" value="Unassembled WGS sequence"/>
</dbReference>
<dbReference type="SUPFAM" id="SSF48452">
    <property type="entry name" value="TPR-like"/>
    <property type="match status" value="1"/>
</dbReference>
<gene>
    <name evidence="1" type="ORF">ACFQ1T_12360</name>
</gene>
<keyword evidence="2" id="KW-1185">Reference proteome</keyword>
<dbReference type="InterPro" id="IPR011990">
    <property type="entry name" value="TPR-like_helical_dom_sf"/>
</dbReference>
<evidence type="ECO:0000313" key="2">
    <source>
        <dbReference type="Proteomes" id="UP001597106"/>
    </source>
</evidence>
<proteinExistence type="predicted"/>